<organism evidence="5">
    <name type="scientific">hydrocarbon metagenome</name>
    <dbReference type="NCBI Taxonomy" id="938273"/>
    <lineage>
        <taxon>unclassified sequences</taxon>
        <taxon>metagenomes</taxon>
        <taxon>ecological metagenomes</taxon>
    </lineage>
</organism>
<dbReference type="GO" id="GO:0016874">
    <property type="term" value="F:ligase activity"/>
    <property type="evidence" value="ECO:0007669"/>
    <property type="project" value="UniProtKB-KW"/>
</dbReference>
<dbReference type="AlphaFoldDB" id="A0A0W8F8F4"/>
<evidence type="ECO:0008006" key="6">
    <source>
        <dbReference type="Google" id="ProtNLM"/>
    </source>
</evidence>
<keyword evidence="2" id="KW-0547">Nucleotide-binding</keyword>
<protein>
    <recommendedName>
        <fullName evidence="6">Phosphoribosylformylglycinamidine synthase</fullName>
    </recommendedName>
</protein>
<keyword evidence="1" id="KW-0436">Ligase</keyword>
<evidence type="ECO:0000256" key="1">
    <source>
        <dbReference type="ARBA" id="ARBA00022598"/>
    </source>
</evidence>
<evidence type="ECO:0000256" key="2">
    <source>
        <dbReference type="ARBA" id="ARBA00022741"/>
    </source>
</evidence>
<keyword evidence="4" id="KW-0067">ATP-binding</keyword>
<dbReference type="InterPro" id="IPR003850">
    <property type="entry name" value="PurS"/>
</dbReference>
<proteinExistence type="predicted"/>
<dbReference type="EMBL" id="LNQE01001460">
    <property type="protein sequence ID" value="KUG17184.1"/>
    <property type="molecule type" value="Genomic_DNA"/>
</dbReference>
<evidence type="ECO:0000313" key="5">
    <source>
        <dbReference type="EMBL" id="KUG17184.1"/>
    </source>
</evidence>
<evidence type="ECO:0000256" key="3">
    <source>
        <dbReference type="ARBA" id="ARBA00022755"/>
    </source>
</evidence>
<dbReference type="SUPFAM" id="SSF82697">
    <property type="entry name" value="PurS-like"/>
    <property type="match status" value="1"/>
</dbReference>
<comment type="caution">
    <text evidence="5">The sequence shown here is derived from an EMBL/GenBank/DDBJ whole genome shotgun (WGS) entry which is preliminary data.</text>
</comment>
<accession>A0A0W8F8F4</accession>
<dbReference type="GO" id="GO:0006164">
    <property type="term" value="P:purine nucleotide biosynthetic process"/>
    <property type="evidence" value="ECO:0007669"/>
    <property type="project" value="UniProtKB-KW"/>
</dbReference>
<name>A0A0W8F8F4_9ZZZZ</name>
<gene>
    <name evidence="5" type="ORF">ASZ90_013187</name>
</gene>
<dbReference type="InterPro" id="IPR036604">
    <property type="entry name" value="PurS-like_sf"/>
</dbReference>
<dbReference type="Gene3D" id="3.30.1280.10">
    <property type="entry name" value="Phosphoribosylformylglycinamidine synthase subunit PurS"/>
    <property type="match status" value="2"/>
</dbReference>
<keyword evidence="3" id="KW-0658">Purine biosynthesis</keyword>
<dbReference type="Pfam" id="PF02700">
    <property type="entry name" value="PurS"/>
    <property type="match status" value="1"/>
</dbReference>
<reference evidence="5" key="1">
    <citation type="journal article" date="2015" name="Proc. Natl. Acad. Sci. U.S.A.">
        <title>Networks of energetic and metabolic interactions define dynamics in microbial communities.</title>
        <authorList>
            <person name="Embree M."/>
            <person name="Liu J.K."/>
            <person name="Al-Bassam M.M."/>
            <person name="Zengler K."/>
        </authorList>
    </citation>
    <scope>NUCLEOTIDE SEQUENCE</scope>
</reference>
<sequence length="157" mass="18260">MLINLRVWLKIPDAEAATVKNTLVRRLSYGKVLEDVKKERLISIQVDSGDPEELARAFARELVNENKESHKILIDRLEFEEGYVPVKVALHIEDGEAIAIRDRLRKRLGYQNVVDVKKATVWKLYFRLLRPEAEITAREIAEKLLINPHKDSYEIML</sequence>
<dbReference type="GO" id="GO:0005524">
    <property type="term" value="F:ATP binding"/>
    <property type="evidence" value="ECO:0007669"/>
    <property type="project" value="UniProtKB-KW"/>
</dbReference>
<evidence type="ECO:0000256" key="4">
    <source>
        <dbReference type="ARBA" id="ARBA00022840"/>
    </source>
</evidence>